<evidence type="ECO:0000259" key="2">
    <source>
        <dbReference type="Pfam" id="PF06863"/>
    </source>
</evidence>
<dbReference type="PANTHER" id="PTHR36509">
    <property type="entry name" value="BLL3101 PROTEIN"/>
    <property type="match status" value="1"/>
</dbReference>
<evidence type="ECO:0000259" key="1">
    <source>
        <dbReference type="Pfam" id="PF06742"/>
    </source>
</evidence>
<dbReference type="SUPFAM" id="SSF160935">
    <property type="entry name" value="VPA0735-like"/>
    <property type="match status" value="1"/>
</dbReference>
<name>A0ABU1XQY3_9NOCA</name>
<proteinExistence type="predicted"/>
<accession>A0ABU1XQY3</accession>
<evidence type="ECO:0000313" key="4">
    <source>
        <dbReference type="Proteomes" id="UP001251217"/>
    </source>
</evidence>
<protein>
    <recommendedName>
        <fullName evidence="5">DUF1254 domain-containing protein</fullName>
    </recommendedName>
</protein>
<feature type="domain" description="DUF1254" evidence="2">
    <location>
        <begin position="63"/>
        <end position="192"/>
    </location>
</feature>
<dbReference type="InterPro" id="IPR037049">
    <property type="entry name" value="DUF1214_C_sf"/>
</dbReference>
<dbReference type="Gene3D" id="2.60.40.1610">
    <property type="entry name" value="Domain of unknown function DUF1254"/>
    <property type="match status" value="1"/>
</dbReference>
<comment type="caution">
    <text evidence="3">The sequence shown here is derived from an EMBL/GenBank/DDBJ whole genome shotgun (WGS) entry which is preliminary data.</text>
</comment>
<dbReference type="Pfam" id="PF06742">
    <property type="entry name" value="DUF1214"/>
    <property type="match status" value="1"/>
</dbReference>
<keyword evidence="4" id="KW-1185">Reference proteome</keyword>
<gene>
    <name evidence="3" type="ORF">J2W56_006123</name>
</gene>
<dbReference type="Gene3D" id="2.60.120.600">
    <property type="entry name" value="Domain of unknown function DUF1214, C-terminal domain"/>
    <property type="match status" value="1"/>
</dbReference>
<reference evidence="3 4" key="1">
    <citation type="submission" date="2023-07" db="EMBL/GenBank/DDBJ databases">
        <title>Sorghum-associated microbial communities from plants grown in Nebraska, USA.</title>
        <authorList>
            <person name="Schachtman D."/>
        </authorList>
    </citation>
    <scope>NUCLEOTIDE SEQUENCE [LARGE SCALE GENOMIC DNA]</scope>
    <source>
        <strain evidence="3 4">4272</strain>
    </source>
</reference>
<dbReference type="InterPro" id="IPR037050">
    <property type="entry name" value="DUF1254_sf"/>
</dbReference>
<dbReference type="RefSeq" id="WP_310407299.1">
    <property type="nucleotide sequence ID" value="NZ_JAVDWW010000012.1"/>
</dbReference>
<evidence type="ECO:0008006" key="5">
    <source>
        <dbReference type="Google" id="ProtNLM"/>
    </source>
</evidence>
<dbReference type="PANTHER" id="PTHR36509:SF2">
    <property type="entry name" value="BLL3101 PROTEIN"/>
    <property type="match status" value="1"/>
</dbReference>
<dbReference type="InterPro" id="IPR010621">
    <property type="entry name" value="DUF1214"/>
</dbReference>
<dbReference type="Pfam" id="PF06863">
    <property type="entry name" value="DUF1254"/>
    <property type="match status" value="1"/>
</dbReference>
<feature type="domain" description="DUF1214" evidence="1">
    <location>
        <begin position="331"/>
        <end position="441"/>
    </location>
</feature>
<dbReference type="InterPro" id="IPR010679">
    <property type="entry name" value="DUF1254"/>
</dbReference>
<organism evidence="3 4">
    <name type="scientific">Nocardia kruczakiae</name>
    <dbReference type="NCBI Taxonomy" id="261477"/>
    <lineage>
        <taxon>Bacteria</taxon>
        <taxon>Bacillati</taxon>
        <taxon>Actinomycetota</taxon>
        <taxon>Actinomycetes</taxon>
        <taxon>Mycobacteriales</taxon>
        <taxon>Nocardiaceae</taxon>
        <taxon>Nocardia</taxon>
    </lineage>
</organism>
<dbReference type="EMBL" id="JAVDWW010000012">
    <property type="protein sequence ID" value="MDR7172362.1"/>
    <property type="molecule type" value="Genomic_DNA"/>
</dbReference>
<dbReference type="Proteomes" id="UP001251217">
    <property type="component" value="Unassembled WGS sequence"/>
</dbReference>
<evidence type="ECO:0000313" key="3">
    <source>
        <dbReference type="EMBL" id="MDR7172362.1"/>
    </source>
</evidence>
<sequence>MAEPLPGPLPGTHLTEDYVRSLGRLAYLWGWPLVNMHNRHEVFARLPEPGLIDGVVPGAPPGSLCMLSDYISPKQKHVACPNQDVVYGAGILAAELGPSVIQVPDFGDRFWVYQGVDQRTESFLRLGAMYGTKPGFYLLAPAGWEGPTPAGIEDVFTFDTRVAIVLPRVFLDDTAEDRVAIQPILHRIVMYPLADFTGETHHRDWSTVPHFPGDGGSGESETQFVVPDKYFDELPAILNEVPARVGEQALHTWFAALTDAAATDTRIANLLRDTAKDADATLVTELFQFRNIGIPSDHHWSTQRNGAAFGTDYLSRTAMDKANIFVNSPNETAYFYQDLDESGTRLDGANSYAVTFPAGGLPPVRGFWSLTLYNTHHFFHPNDLGRYSLGTKNNNLHYADDGSLTLIASAEPPKDAALQSNWLPAPHGEFSLYLRAYWPDQSVLNGTWTPPAVRLLP</sequence>